<evidence type="ECO:0000256" key="11">
    <source>
        <dbReference type="ARBA" id="ARBA00023136"/>
    </source>
</evidence>
<dbReference type="Pfam" id="PF02472">
    <property type="entry name" value="ExbD"/>
    <property type="match status" value="1"/>
</dbReference>
<keyword evidence="8 12" id="KW-0812">Transmembrane</keyword>
<evidence type="ECO:0000313" key="14">
    <source>
        <dbReference type="EMBL" id="MBD9356250.1"/>
    </source>
</evidence>
<evidence type="ECO:0000256" key="5">
    <source>
        <dbReference type="ARBA" id="ARBA00022448"/>
    </source>
</evidence>
<evidence type="ECO:0000256" key="1">
    <source>
        <dbReference type="ARBA" id="ARBA00003540"/>
    </source>
</evidence>
<evidence type="ECO:0000256" key="10">
    <source>
        <dbReference type="ARBA" id="ARBA00022989"/>
    </source>
</evidence>
<evidence type="ECO:0000256" key="13">
    <source>
        <dbReference type="SAM" id="Phobius"/>
    </source>
</evidence>
<organism evidence="14 15">
    <name type="scientific">Methylomonas albis</name>
    <dbReference type="NCBI Taxonomy" id="1854563"/>
    <lineage>
        <taxon>Bacteria</taxon>
        <taxon>Pseudomonadati</taxon>
        <taxon>Pseudomonadota</taxon>
        <taxon>Gammaproteobacteria</taxon>
        <taxon>Methylococcales</taxon>
        <taxon>Methylococcaceae</taxon>
        <taxon>Methylomonas</taxon>
    </lineage>
</organism>
<protein>
    <submittedName>
        <fullName evidence="14">Biopolymer transporter ExbD</fullName>
    </submittedName>
</protein>
<comment type="subunit">
    <text evidence="4">The accessory proteins ExbB and ExbD seem to form a complex with TonB.</text>
</comment>
<evidence type="ECO:0000256" key="3">
    <source>
        <dbReference type="ARBA" id="ARBA00005811"/>
    </source>
</evidence>
<feature type="transmembrane region" description="Helical" evidence="13">
    <location>
        <begin position="20"/>
        <end position="40"/>
    </location>
</feature>
<keyword evidence="7" id="KW-0997">Cell inner membrane</keyword>
<evidence type="ECO:0000256" key="2">
    <source>
        <dbReference type="ARBA" id="ARBA00004249"/>
    </source>
</evidence>
<keyword evidence="11 13" id="KW-0472">Membrane</keyword>
<keyword evidence="10 13" id="KW-1133">Transmembrane helix</keyword>
<dbReference type="InterPro" id="IPR003400">
    <property type="entry name" value="ExbD"/>
</dbReference>
<dbReference type="PANTHER" id="PTHR30558:SF12">
    <property type="entry name" value="BIOPOLYMER TRANSPORT PROTEIN EXBD"/>
    <property type="match status" value="1"/>
</dbReference>
<comment type="caution">
    <text evidence="14">The sequence shown here is derived from an EMBL/GenBank/DDBJ whole genome shotgun (WGS) entry which is preliminary data.</text>
</comment>
<gene>
    <name evidence="14" type="ORF">IE877_10165</name>
</gene>
<comment type="subcellular location">
    <subcellularLocation>
        <location evidence="2">Cell inner membrane</location>
        <topology evidence="2">Single-pass type II membrane protein</topology>
    </subcellularLocation>
    <subcellularLocation>
        <location evidence="12">Cell membrane</location>
        <topology evidence="12">Single-pass type II membrane protein</topology>
    </subcellularLocation>
</comment>
<keyword evidence="15" id="KW-1185">Reference proteome</keyword>
<evidence type="ECO:0000256" key="9">
    <source>
        <dbReference type="ARBA" id="ARBA00022927"/>
    </source>
</evidence>
<dbReference type="Gene3D" id="3.30.420.270">
    <property type="match status" value="1"/>
</dbReference>
<proteinExistence type="inferred from homology"/>
<keyword evidence="9 12" id="KW-0653">Protein transport</keyword>
<dbReference type="RefSeq" id="WP_192374623.1">
    <property type="nucleotide sequence ID" value="NZ_CAJHIV010000001.1"/>
</dbReference>
<reference evidence="14 15" key="1">
    <citation type="submission" date="2020-09" db="EMBL/GenBank/DDBJ databases">
        <title>Methylomonas albis sp. nov. and Methylomonas fluvii sp. nov.: Two cold-adapted methanotrophs from the River Elbe and an amended description of Methylovulum psychrotolerans strain Eb1.</title>
        <authorList>
            <person name="Bussmann I.K."/>
            <person name="Klings K.-W."/>
            <person name="Warnstedt J."/>
            <person name="Hoppert M."/>
            <person name="Saborowski A."/>
            <person name="Horn F."/>
            <person name="Liebner S."/>
        </authorList>
    </citation>
    <scope>NUCLEOTIDE SEQUENCE [LARGE SCALE GENOMIC DNA]</scope>
    <source>
        <strain evidence="14 15">EbA</strain>
    </source>
</reference>
<evidence type="ECO:0000256" key="12">
    <source>
        <dbReference type="RuleBase" id="RU003879"/>
    </source>
</evidence>
<evidence type="ECO:0000256" key="6">
    <source>
        <dbReference type="ARBA" id="ARBA00022475"/>
    </source>
</evidence>
<evidence type="ECO:0000256" key="8">
    <source>
        <dbReference type="ARBA" id="ARBA00022692"/>
    </source>
</evidence>
<keyword evidence="6" id="KW-1003">Cell membrane</keyword>
<sequence length="136" mass="14710">MAFNTKEDGGDDVMGEINVTPLVDVMLVLLVVFIVTAPLLTQAVHVNLPKTAETAPPDDKQASYLSVDAQGKIYIDKQEFPLEIIEGELKNRLATNPEFALNLNADDAVQYGIVAKVMSSIERAGVTKLSVLTVPQ</sequence>
<keyword evidence="5 12" id="KW-0813">Transport</keyword>
<dbReference type="PANTHER" id="PTHR30558">
    <property type="entry name" value="EXBD MEMBRANE COMPONENT OF PMF-DRIVEN MACROMOLECULE IMPORT SYSTEM"/>
    <property type="match status" value="1"/>
</dbReference>
<evidence type="ECO:0000256" key="7">
    <source>
        <dbReference type="ARBA" id="ARBA00022519"/>
    </source>
</evidence>
<name>A0ABR9CZT5_9GAMM</name>
<evidence type="ECO:0000313" key="15">
    <source>
        <dbReference type="Proteomes" id="UP000652176"/>
    </source>
</evidence>
<dbReference type="Proteomes" id="UP000652176">
    <property type="component" value="Unassembled WGS sequence"/>
</dbReference>
<evidence type="ECO:0000256" key="4">
    <source>
        <dbReference type="ARBA" id="ARBA00011471"/>
    </source>
</evidence>
<dbReference type="EMBL" id="JACXSS010000001">
    <property type="protein sequence ID" value="MBD9356250.1"/>
    <property type="molecule type" value="Genomic_DNA"/>
</dbReference>
<accession>A0ABR9CZT5</accession>
<comment type="function">
    <text evidence="1">Involved in the TonB-dependent energy-dependent transport of various receptor-bound substrates.</text>
</comment>
<comment type="similarity">
    <text evidence="3 12">Belongs to the ExbD/TolR family.</text>
</comment>